<feature type="compositionally biased region" description="Acidic residues" evidence="1">
    <location>
        <begin position="153"/>
        <end position="164"/>
    </location>
</feature>
<feature type="compositionally biased region" description="Low complexity" evidence="1">
    <location>
        <begin position="126"/>
        <end position="136"/>
    </location>
</feature>
<dbReference type="EMBL" id="KN819338">
    <property type="protein sequence ID" value="KIJ15074.1"/>
    <property type="molecule type" value="Genomic_DNA"/>
</dbReference>
<evidence type="ECO:0000313" key="3">
    <source>
        <dbReference type="Proteomes" id="UP000053647"/>
    </source>
</evidence>
<feature type="region of interest" description="Disordered" evidence="1">
    <location>
        <begin position="124"/>
        <end position="179"/>
    </location>
</feature>
<evidence type="ECO:0000256" key="1">
    <source>
        <dbReference type="SAM" id="MobiDB-lite"/>
    </source>
</evidence>
<keyword evidence="3" id="KW-1185">Reference proteome</keyword>
<proteinExistence type="predicted"/>
<reference evidence="2 3" key="1">
    <citation type="submission" date="2014-06" db="EMBL/GenBank/DDBJ databases">
        <authorList>
            <consortium name="DOE Joint Genome Institute"/>
            <person name="Kuo A."/>
            <person name="Kohler A."/>
            <person name="Nagy L.G."/>
            <person name="Floudas D."/>
            <person name="Copeland A."/>
            <person name="Barry K.W."/>
            <person name="Cichocki N."/>
            <person name="Veneault-Fourrey C."/>
            <person name="LaButti K."/>
            <person name="Lindquist E.A."/>
            <person name="Lipzen A."/>
            <person name="Lundell T."/>
            <person name="Morin E."/>
            <person name="Murat C."/>
            <person name="Sun H."/>
            <person name="Tunlid A."/>
            <person name="Henrissat B."/>
            <person name="Grigoriev I.V."/>
            <person name="Hibbett D.S."/>
            <person name="Martin F."/>
            <person name="Nordberg H.P."/>
            <person name="Cantor M.N."/>
            <person name="Hua S.X."/>
        </authorList>
    </citation>
    <scope>NUCLEOTIDE SEQUENCE [LARGE SCALE GENOMIC DNA]</scope>
    <source>
        <strain evidence="2 3">ATCC 200175</strain>
    </source>
</reference>
<dbReference type="Gene3D" id="1.20.5.340">
    <property type="match status" value="1"/>
</dbReference>
<accession>A0A0C9SYJ4</accession>
<sequence>MALEDVHEGRDVLLRSLSQLFDRVMVKAVEAKRASRDCILRWVAQTKAEIDSAERHKYLLTEVLKDNQGNLAITESQLALLMHIVDECRLEDVKDDVSYYHAVYADELVVLTIADVQVGQMEQVSEGDTSLSSSDDGLADEEPFTGLLSSDDTVLDSEPPDDAPPESSSTPPADAPPADTLPYTIIDLLFIVRNRFDRVEQNTRELATVRTSVATAQHGVTMAQHDITSVMQDVAAVRQDVAALQHDVNAIAPGITLARVVTVMQQAWERVSGVSRS</sequence>
<dbReference type="Proteomes" id="UP000053647">
    <property type="component" value="Unassembled WGS sequence"/>
</dbReference>
<evidence type="ECO:0000313" key="2">
    <source>
        <dbReference type="EMBL" id="KIJ15074.1"/>
    </source>
</evidence>
<dbReference type="AlphaFoldDB" id="A0A0C9SYJ4"/>
<dbReference type="OrthoDB" id="2690645at2759"/>
<dbReference type="HOGENOM" id="CLU_1005105_0_0_1"/>
<protein>
    <submittedName>
        <fullName evidence="2">Uncharacterized protein</fullName>
    </submittedName>
</protein>
<gene>
    <name evidence="2" type="ORF">PAXINDRAFT_11994</name>
</gene>
<name>A0A0C9SYJ4_PAXIN</name>
<reference evidence="3" key="2">
    <citation type="submission" date="2015-01" db="EMBL/GenBank/DDBJ databases">
        <title>Evolutionary Origins and Diversification of the Mycorrhizal Mutualists.</title>
        <authorList>
            <consortium name="DOE Joint Genome Institute"/>
            <consortium name="Mycorrhizal Genomics Consortium"/>
            <person name="Kohler A."/>
            <person name="Kuo A."/>
            <person name="Nagy L.G."/>
            <person name="Floudas D."/>
            <person name="Copeland A."/>
            <person name="Barry K.W."/>
            <person name="Cichocki N."/>
            <person name="Veneault-Fourrey C."/>
            <person name="LaButti K."/>
            <person name="Lindquist E.A."/>
            <person name="Lipzen A."/>
            <person name="Lundell T."/>
            <person name="Morin E."/>
            <person name="Murat C."/>
            <person name="Riley R."/>
            <person name="Ohm R."/>
            <person name="Sun H."/>
            <person name="Tunlid A."/>
            <person name="Henrissat B."/>
            <person name="Grigoriev I.V."/>
            <person name="Hibbett D.S."/>
            <person name="Martin F."/>
        </authorList>
    </citation>
    <scope>NUCLEOTIDE SEQUENCE [LARGE SCALE GENOMIC DNA]</scope>
    <source>
        <strain evidence="3">ATCC 200175</strain>
    </source>
</reference>
<feature type="compositionally biased region" description="Low complexity" evidence="1">
    <location>
        <begin position="165"/>
        <end position="179"/>
    </location>
</feature>
<organism evidence="2 3">
    <name type="scientific">Paxillus involutus ATCC 200175</name>
    <dbReference type="NCBI Taxonomy" id="664439"/>
    <lineage>
        <taxon>Eukaryota</taxon>
        <taxon>Fungi</taxon>
        <taxon>Dikarya</taxon>
        <taxon>Basidiomycota</taxon>
        <taxon>Agaricomycotina</taxon>
        <taxon>Agaricomycetes</taxon>
        <taxon>Agaricomycetidae</taxon>
        <taxon>Boletales</taxon>
        <taxon>Paxilineae</taxon>
        <taxon>Paxillaceae</taxon>
        <taxon>Paxillus</taxon>
    </lineage>
</organism>